<dbReference type="Gene3D" id="2.40.160.60">
    <property type="entry name" value="Outer membrane protein transport protein (OMPP1/FadL/TodX)"/>
    <property type="match status" value="1"/>
</dbReference>
<dbReference type="EMBL" id="BART01003046">
    <property type="protein sequence ID" value="GAG71592.1"/>
    <property type="molecule type" value="Genomic_DNA"/>
</dbReference>
<evidence type="ECO:0008006" key="2">
    <source>
        <dbReference type="Google" id="ProtNLM"/>
    </source>
</evidence>
<evidence type="ECO:0000313" key="1">
    <source>
        <dbReference type="EMBL" id="GAG71592.1"/>
    </source>
</evidence>
<protein>
    <recommendedName>
        <fullName evidence="2">PorV/PorQ family protein</fullName>
    </recommendedName>
</protein>
<comment type="caution">
    <text evidence="1">The sequence shown here is derived from an EMBL/GenBank/DDBJ whole genome shotgun (WGS) entry which is preliminary data.</text>
</comment>
<organism evidence="1">
    <name type="scientific">marine sediment metagenome</name>
    <dbReference type="NCBI Taxonomy" id="412755"/>
    <lineage>
        <taxon>unclassified sequences</taxon>
        <taxon>metagenomes</taxon>
        <taxon>ecological metagenomes</taxon>
    </lineage>
</organism>
<name>X1AQF5_9ZZZZ</name>
<feature type="non-terminal residue" evidence="1">
    <location>
        <position position="1"/>
    </location>
</feature>
<gene>
    <name evidence="1" type="ORF">S01H4_08738</name>
</gene>
<dbReference type="AlphaFoldDB" id="X1AQF5"/>
<sequence length="295" mass="33052">LTLLIPWPGHGADYLHITDSGFVGLPISVRAMGMGGAFVAIADDYGACHFNPAGLVQIKQRQLGTMHADLYGLGLLHHYFLSFVEPTTGMGAGGISWSRLSADLEPEKWNYDLIFYSYGQLLSPTKSSPKEAFSSWGVNIKYLKHNTTWEEGSGYGLDAAFFIRRRKFSWGANVENLVSQVKWGTQRKESMPLTVKLGTVYRFSSRGLLALDIGASREDFPREIRLGSEWWPMQGMGIRLGIVKIFQKSADSRITAGLGFHIPVGKKIGNIEFDYAFSYNRDLRHTHYFSLSYSF</sequence>
<dbReference type="SUPFAM" id="SSF56935">
    <property type="entry name" value="Porins"/>
    <property type="match status" value="1"/>
</dbReference>
<accession>X1AQF5</accession>
<reference evidence="1" key="1">
    <citation type="journal article" date="2014" name="Front. Microbiol.">
        <title>High frequency of phylogenetically diverse reductive dehalogenase-homologous genes in deep subseafloor sedimentary metagenomes.</title>
        <authorList>
            <person name="Kawai M."/>
            <person name="Futagami T."/>
            <person name="Toyoda A."/>
            <person name="Takaki Y."/>
            <person name="Nishi S."/>
            <person name="Hori S."/>
            <person name="Arai W."/>
            <person name="Tsubouchi T."/>
            <person name="Morono Y."/>
            <person name="Uchiyama I."/>
            <person name="Ito T."/>
            <person name="Fujiyama A."/>
            <person name="Inagaki F."/>
            <person name="Takami H."/>
        </authorList>
    </citation>
    <scope>NUCLEOTIDE SEQUENCE</scope>
    <source>
        <strain evidence="1">Expedition CK06-06</strain>
    </source>
</reference>
<proteinExistence type="predicted"/>